<evidence type="ECO:0000256" key="7">
    <source>
        <dbReference type="ARBA" id="ARBA00022630"/>
    </source>
</evidence>
<dbReference type="GO" id="GO:0071949">
    <property type="term" value="F:FAD binding"/>
    <property type="evidence" value="ECO:0007669"/>
    <property type="project" value="TreeGrafter"/>
</dbReference>
<evidence type="ECO:0000256" key="1">
    <source>
        <dbReference type="ARBA" id="ARBA00001970"/>
    </source>
</evidence>
<feature type="domain" description="Globin" evidence="16">
    <location>
        <begin position="2"/>
        <end position="139"/>
    </location>
</feature>
<dbReference type="EMBL" id="MCFJ01000008">
    <property type="protein sequence ID" value="ORY63482.1"/>
    <property type="molecule type" value="Genomic_DNA"/>
</dbReference>
<dbReference type="RefSeq" id="XP_040715139.1">
    <property type="nucleotide sequence ID" value="XM_040856088.1"/>
</dbReference>
<dbReference type="InterPro" id="IPR039261">
    <property type="entry name" value="FNR_nucleotide-bd"/>
</dbReference>
<evidence type="ECO:0000313" key="18">
    <source>
        <dbReference type="EMBL" id="ORY63482.1"/>
    </source>
</evidence>
<dbReference type="CDD" id="cd08922">
    <property type="entry name" value="FHb-globin"/>
    <property type="match status" value="1"/>
</dbReference>
<dbReference type="GO" id="GO:0071500">
    <property type="term" value="P:cellular response to nitrosative stress"/>
    <property type="evidence" value="ECO:0007669"/>
    <property type="project" value="TreeGrafter"/>
</dbReference>
<evidence type="ECO:0000256" key="10">
    <source>
        <dbReference type="ARBA" id="ARBA00022857"/>
    </source>
</evidence>
<dbReference type="FunFam" id="2.40.30.10:FF:000034">
    <property type="entry name" value="Flavohemoprotein"/>
    <property type="match status" value="1"/>
</dbReference>
<protein>
    <recommendedName>
        <fullName evidence="4">nitric oxide dioxygenase</fullName>
        <ecNumber evidence="4">1.14.12.17</ecNumber>
    </recommendedName>
</protein>
<dbReference type="Gene3D" id="1.10.490.10">
    <property type="entry name" value="Globins"/>
    <property type="match status" value="1"/>
</dbReference>
<dbReference type="FunCoup" id="A0A1Y2DW10">
    <property type="interactions" value="337"/>
</dbReference>
<dbReference type="Pfam" id="PF00970">
    <property type="entry name" value="FAD_binding_6"/>
    <property type="match status" value="1"/>
</dbReference>
<dbReference type="Gene3D" id="2.40.30.10">
    <property type="entry name" value="Translation factors"/>
    <property type="match status" value="1"/>
</dbReference>
<evidence type="ECO:0000256" key="2">
    <source>
        <dbReference type="ARBA" id="ARBA00001974"/>
    </source>
</evidence>
<accession>A0A1Y2DW10</accession>
<dbReference type="GeneID" id="63772300"/>
<dbReference type="STRING" id="1141098.A0A1Y2DW10"/>
<dbReference type="InterPro" id="IPR008333">
    <property type="entry name" value="Cbr1-like_FAD-bd_dom"/>
</dbReference>
<evidence type="ECO:0000256" key="3">
    <source>
        <dbReference type="ARBA" id="ARBA00006401"/>
    </source>
</evidence>
<evidence type="ECO:0000256" key="4">
    <source>
        <dbReference type="ARBA" id="ARBA00012229"/>
    </source>
</evidence>
<keyword evidence="5" id="KW-0216">Detoxification</keyword>
<comment type="catalytic activity">
    <reaction evidence="14">
        <text>2 nitric oxide + NADH + 2 O2 = 2 nitrate + NAD(+) + H(+)</text>
        <dbReference type="Rhea" id="RHEA:19469"/>
        <dbReference type="ChEBI" id="CHEBI:15378"/>
        <dbReference type="ChEBI" id="CHEBI:15379"/>
        <dbReference type="ChEBI" id="CHEBI:16480"/>
        <dbReference type="ChEBI" id="CHEBI:17632"/>
        <dbReference type="ChEBI" id="CHEBI:57540"/>
        <dbReference type="ChEBI" id="CHEBI:57945"/>
        <dbReference type="EC" id="1.14.12.17"/>
    </reaction>
</comment>
<sequence length="418" mass="47356">MAMTYKEMMLVKGTIPTLHENGEHIATVFYKTMLKDHPDLNNYFNSVNMRNGRQPRALTSVILTFASNISHISELTPKLERVANKHVSLGIRPEDYEIVGKYLMRAFAAVLGEDMTPEIRVAWTKAYWVLARMLSAREAQIYHDFQPWSSWRHFIIDKKTPETLEGDIMSLSLKPVDGGQLPSFMPGQYISLRLRVPGSAYFQIRQYSLSDAPRPDGYRITVKREIGDHVGCDCELDRSAPGVMSNLLFDDLREGDVLELSHPAGDFYLDVNNDAASTPLVLISAGVGVSPMLSMLNTVVDRHLDRPISWIQAARGSTPFKEHIDSLKTSNPLLRTSFLNTAIGNKDIAESTDTLGFGYYLEWLKPEDMFFDNKGTEYYMCGPERFMRDMTDYLETNGVPTSKVRYELHATGAFELQK</sequence>
<evidence type="ECO:0000256" key="6">
    <source>
        <dbReference type="ARBA" id="ARBA00022617"/>
    </source>
</evidence>
<evidence type="ECO:0000256" key="11">
    <source>
        <dbReference type="ARBA" id="ARBA00023002"/>
    </source>
</evidence>
<dbReference type="EC" id="1.14.12.17" evidence="4"/>
<dbReference type="InterPro" id="IPR000971">
    <property type="entry name" value="Globin"/>
</dbReference>
<keyword evidence="9" id="KW-0274">FAD</keyword>
<dbReference type="GO" id="GO:0019825">
    <property type="term" value="F:oxygen binding"/>
    <property type="evidence" value="ECO:0007669"/>
    <property type="project" value="InterPro"/>
</dbReference>
<keyword evidence="19" id="KW-1185">Reference proteome</keyword>
<keyword evidence="11" id="KW-0560">Oxidoreductase</keyword>
<comment type="cofactor">
    <cofactor evidence="1">
        <name>heme b</name>
        <dbReference type="ChEBI" id="CHEBI:60344"/>
    </cofactor>
</comment>
<dbReference type="PROSITE" id="PS51384">
    <property type="entry name" value="FAD_FR"/>
    <property type="match status" value="1"/>
</dbReference>
<evidence type="ECO:0000256" key="15">
    <source>
        <dbReference type="ARBA" id="ARBA00049433"/>
    </source>
</evidence>
<comment type="cofactor">
    <cofactor evidence="2">
        <name>FAD</name>
        <dbReference type="ChEBI" id="CHEBI:57692"/>
    </cofactor>
</comment>
<dbReference type="SUPFAM" id="SSF63380">
    <property type="entry name" value="Riboflavin synthase domain-like"/>
    <property type="match status" value="1"/>
</dbReference>
<dbReference type="AlphaFoldDB" id="A0A1Y2DW10"/>
<keyword evidence="12" id="KW-0408">Iron</keyword>
<dbReference type="PANTHER" id="PTHR43396">
    <property type="entry name" value="FLAVOHEMOPROTEIN"/>
    <property type="match status" value="1"/>
</dbReference>
<keyword evidence="8" id="KW-0479">Metal-binding</keyword>
<dbReference type="InParanoid" id="A0A1Y2DW10"/>
<organism evidence="18 19">
    <name type="scientific">Pseudomassariella vexata</name>
    <dbReference type="NCBI Taxonomy" id="1141098"/>
    <lineage>
        <taxon>Eukaryota</taxon>
        <taxon>Fungi</taxon>
        <taxon>Dikarya</taxon>
        <taxon>Ascomycota</taxon>
        <taxon>Pezizomycotina</taxon>
        <taxon>Sordariomycetes</taxon>
        <taxon>Xylariomycetidae</taxon>
        <taxon>Amphisphaeriales</taxon>
        <taxon>Pseudomassariaceae</taxon>
        <taxon>Pseudomassariella</taxon>
    </lineage>
</organism>
<comment type="catalytic activity">
    <reaction evidence="15">
        <text>2 nitric oxide + NADPH + 2 O2 = 2 nitrate + NADP(+) + H(+)</text>
        <dbReference type="Rhea" id="RHEA:19465"/>
        <dbReference type="ChEBI" id="CHEBI:15378"/>
        <dbReference type="ChEBI" id="CHEBI:15379"/>
        <dbReference type="ChEBI" id="CHEBI:16480"/>
        <dbReference type="ChEBI" id="CHEBI:17632"/>
        <dbReference type="ChEBI" id="CHEBI:57783"/>
        <dbReference type="ChEBI" id="CHEBI:58349"/>
        <dbReference type="EC" id="1.14.12.17"/>
    </reaction>
</comment>
<dbReference type="FunFam" id="1.10.490.10:FF:000003">
    <property type="entry name" value="Flavohemoprotein"/>
    <property type="match status" value="1"/>
</dbReference>
<keyword evidence="7" id="KW-0285">Flavoprotein</keyword>
<feature type="domain" description="FAD-binding FR-type" evidence="17">
    <location>
        <begin position="149"/>
        <end position="270"/>
    </location>
</feature>
<evidence type="ECO:0000256" key="12">
    <source>
        <dbReference type="ARBA" id="ARBA00023004"/>
    </source>
</evidence>
<dbReference type="PROSITE" id="PS01033">
    <property type="entry name" value="GLOBIN"/>
    <property type="match status" value="1"/>
</dbReference>
<evidence type="ECO:0000256" key="14">
    <source>
        <dbReference type="ARBA" id="ARBA00048649"/>
    </source>
</evidence>
<evidence type="ECO:0000313" key="19">
    <source>
        <dbReference type="Proteomes" id="UP000193689"/>
    </source>
</evidence>
<dbReference type="InterPro" id="IPR017927">
    <property type="entry name" value="FAD-bd_FR_type"/>
</dbReference>
<keyword evidence="10" id="KW-0521">NADP</keyword>
<proteinExistence type="inferred from homology"/>
<dbReference type="Proteomes" id="UP000193689">
    <property type="component" value="Unassembled WGS sequence"/>
</dbReference>
<dbReference type="CDD" id="cd06184">
    <property type="entry name" value="flavohem_like_fad_nad_binding"/>
    <property type="match status" value="1"/>
</dbReference>
<dbReference type="GO" id="GO:0020037">
    <property type="term" value="F:heme binding"/>
    <property type="evidence" value="ECO:0007669"/>
    <property type="project" value="InterPro"/>
</dbReference>
<reference evidence="18 19" key="1">
    <citation type="submission" date="2016-07" db="EMBL/GenBank/DDBJ databases">
        <title>Pervasive Adenine N6-methylation of Active Genes in Fungi.</title>
        <authorList>
            <consortium name="DOE Joint Genome Institute"/>
            <person name="Mondo S.J."/>
            <person name="Dannebaum R.O."/>
            <person name="Kuo R.C."/>
            <person name="Labutti K."/>
            <person name="Haridas S."/>
            <person name="Kuo A."/>
            <person name="Salamov A."/>
            <person name="Ahrendt S.R."/>
            <person name="Lipzen A."/>
            <person name="Sullivan W."/>
            <person name="Andreopoulos W.B."/>
            <person name="Clum A."/>
            <person name="Lindquist E."/>
            <person name="Daum C."/>
            <person name="Ramamoorthy G.K."/>
            <person name="Gryganskyi A."/>
            <person name="Culley D."/>
            <person name="Magnuson J.K."/>
            <person name="James T.Y."/>
            <person name="O'Malley M.A."/>
            <person name="Stajich J.E."/>
            <person name="Spatafora J.W."/>
            <person name="Visel A."/>
            <person name="Grigoriev I.V."/>
        </authorList>
    </citation>
    <scope>NUCLEOTIDE SEQUENCE [LARGE SCALE GENOMIC DNA]</scope>
    <source>
        <strain evidence="18 19">CBS 129021</strain>
    </source>
</reference>
<gene>
    <name evidence="18" type="ORF">BCR38DRAFT_344238</name>
</gene>
<dbReference type="PANTHER" id="PTHR43396:SF3">
    <property type="entry name" value="FLAVOHEMOPROTEIN"/>
    <property type="match status" value="1"/>
</dbReference>
<evidence type="ECO:0000256" key="8">
    <source>
        <dbReference type="ARBA" id="ARBA00022723"/>
    </source>
</evidence>
<comment type="similarity">
    <text evidence="3">In the C-terminal section; belongs to the flavoprotein pyridine nucleotide cytochrome reductase family.</text>
</comment>
<dbReference type="Pfam" id="PF00175">
    <property type="entry name" value="NAD_binding_1"/>
    <property type="match status" value="1"/>
</dbReference>
<evidence type="ECO:0000256" key="5">
    <source>
        <dbReference type="ARBA" id="ARBA00022575"/>
    </source>
</evidence>
<dbReference type="Pfam" id="PF00042">
    <property type="entry name" value="Globin"/>
    <property type="match status" value="1"/>
</dbReference>
<dbReference type="SUPFAM" id="SSF46458">
    <property type="entry name" value="Globin-like"/>
    <property type="match status" value="1"/>
</dbReference>
<dbReference type="GO" id="GO:0046872">
    <property type="term" value="F:metal ion binding"/>
    <property type="evidence" value="ECO:0007669"/>
    <property type="project" value="UniProtKB-KW"/>
</dbReference>
<comment type="caution">
    <text evidence="18">The sequence shown here is derived from an EMBL/GenBank/DDBJ whole genome shotgun (WGS) entry which is preliminary data.</text>
</comment>
<keyword evidence="6" id="KW-0349">Heme</keyword>
<keyword evidence="13" id="KW-0520">NAD</keyword>
<evidence type="ECO:0000256" key="13">
    <source>
        <dbReference type="ARBA" id="ARBA00023027"/>
    </source>
</evidence>
<dbReference type="OrthoDB" id="436496at2759"/>
<dbReference type="InterPro" id="IPR009050">
    <property type="entry name" value="Globin-like_sf"/>
</dbReference>
<evidence type="ECO:0000256" key="9">
    <source>
        <dbReference type="ARBA" id="ARBA00022827"/>
    </source>
</evidence>
<dbReference type="InterPro" id="IPR001433">
    <property type="entry name" value="OxRdtase_FAD/NAD-bd"/>
</dbReference>
<dbReference type="GO" id="GO:0008941">
    <property type="term" value="F:nitric oxide dioxygenase NAD(P)H activity"/>
    <property type="evidence" value="ECO:0007669"/>
    <property type="project" value="UniProtKB-EC"/>
</dbReference>
<evidence type="ECO:0000259" key="17">
    <source>
        <dbReference type="PROSITE" id="PS51384"/>
    </source>
</evidence>
<evidence type="ECO:0000259" key="16">
    <source>
        <dbReference type="PROSITE" id="PS01033"/>
    </source>
</evidence>
<dbReference type="GO" id="GO:0046210">
    <property type="term" value="P:nitric oxide catabolic process"/>
    <property type="evidence" value="ECO:0007669"/>
    <property type="project" value="TreeGrafter"/>
</dbReference>
<dbReference type="GO" id="GO:0009636">
    <property type="term" value="P:response to toxic substance"/>
    <property type="evidence" value="ECO:0007669"/>
    <property type="project" value="UniProtKB-KW"/>
</dbReference>
<name>A0A1Y2DW10_9PEZI</name>
<dbReference type="Gene3D" id="3.40.50.80">
    <property type="entry name" value="Nucleotide-binding domain of ferredoxin-NADP reductase (FNR) module"/>
    <property type="match status" value="1"/>
</dbReference>
<dbReference type="InterPro" id="IPR012292">
    <property type="entry name" value="Globin/Proto"/>
</dbReference>
<dbReference type="SUPFAM" id="SSF52343">
    <property type="entry name" value="Ferredoxin reductase-like, C-terminal NADP-linked domain"/>
    <property type="match status" value="1"/>
</dbReference>
<dbReference type="InterPro" id="IPR017938">
    <property type="entry name" value="Riboflavin_synthase-like_b-brl"/>
</dbReference>